<sequence>MSTQVPVWLDCDPGHDDAFAILLAAYHPNIKLLGISTIFGNTSLENTTHNAASLLTAIGKHKDIPLHIGLSKALERPAIHAPTDIHGDSGLDGTDLLPKPLVTPSSVPGVEAMAEAIRAQEPGTAWIVATGALTNVGALFRKYPDLISHIKGLSLMGGSIGDNFSDAPLGEVDGHPRIGNYTPWAEFNILVDPEAAATVFHNKDIAAKTTVVPLDLSHQVLATPDVREMLLYGPDGEKTGPGKTTLRTMLVELLYFFAKTYADTFGITAGPPLHDPLAVAAVLIGTEGEIPFFEWDAGRSQAPEFKERFEVTVITEGTFDEARAGKQTGRTLAKALPPGEEGVRIPRGLDIAKFWQVIEECVERADEANLAQGQ</sequence>
<evidence type="ECO:0000313" key="6">
    <source>
        <dbReference type="Proteomes" id="UP000050424"/>
    </source>
</evidence>
<gene>
    <name evidence="5" type="ORF">AK830_g10947</name>
</gene>
<accession>A0A0N8H5A5</accession>
<dbReference type="GO" id="GO:0034355">
    <property type="term" value="P:NAD+ biosynthetic process via the salvage pathway"/>
    <property type="evidence" value="ECO:0007669"/>
    <property type="project" value="EnsemblFungi"/>
</dbReference>
<dbReference type="GO" id="GO:0045437">
    <property type="term" value="F:uridine nucleosidase activity"/>
    <property type="evidence" value="ECO:0007669"/>
    <property type="project" value="EnsemblFungi"/>
</dbReference>
<proteinExistence type="inferred from homology"/>
<reference evidence="5 6" key="1">
    <citation type="submission" date="2015-09" db="EMBL/GenBank/DDBJ databases">
        <title>Draft genome of a European isolate of the apple canker pathogen Neonectria ditissima.</title>
        <authorList>
            <person name="Gomez-Cortecero A."/>
            <person name="Harrison R.J."/>
            <person name="Armitage A.D."/>
        </authorList>
    </citation>
    <scope>NUCLEOTIDE SEQUENCE [LARGE SCALE GENOMIC DNA]</scope>
    <source>
        <strain evidence="5 6">R09/05</strain>
    </source>
</reference>
<comment type="caution">
    <text evidence="5">The sequence shown here is derived from an EMBL/GenBank/DDBJ whole genome shotgun (WGS) entry which is preliminary data.</text>
</comment>
<evidence type="ECO:0000256" key="2">
    <source>
        <dbReference type="ARBA" id="ARBA00022801"/>
    </source>
</evidence>
<dbReference type="GO" id="GO:0008655">
    <property type="term" value="P:pyrimidine-containing compound salvage"/>
    <property type="evidence" value="ECO:0007669"/>
    <property type="project" value="EnsemblFungi"/>
</dbReference>
<dbReference type="PANTHER" id="PTHR12304:SF4">
    <property type="entry name" value="URIDINE NUCLEOSIDASE"/>
    <property type="match status" value="1"/>
</dbReference>
<dbReference type="CDD" id="cd02651">
    <property type="entry name" value="nuc_hydro_IU_UC_XIUA"/>
    <property type="match status" value="1"/>
</dbReference>
<dbReference type="InterPro" id="IPR036452">
    <property type="entry name" value="Ribo_hydro-like"/>
</dbReference>
<keyword evidence="3" id="KW-0326">Glycosidase</keyword>
<dbReference type="GO" id="GO:0019358">
    <property type="term" value="P:nicotinate nucleotide salvage"/>
    <property type="evidence" value="ECO:0007669"/>
    <property type="project" value="EnsemblFungi"/>
</dbReference>
<dbReference type="GO" id="GO:0006152">
    <property type="term" value="P:purine nucleoside catabolic process"/>
    <property type="evidence" value="ECO:0007669"/>
    <property type="project" value="TreeGrafter"/>
</dbReference>
<evidence type="ECO:0000313" key="5">
    <source>
        <dbReference type="EMBL" id="KPM35628.1"/>
    </source>
</evidence>
<evidence type="ECO:0000256" key="1">
    <source>
        <dbReference type="ARBA" id="ARBA00009176"/>
    </source>
</evidence>
<dbReference type="GO" id="GO:0070636">
    <property type="term" value="F:nicotinic acid riboside hydrolase activity"/>
    <property type="evidence" value="ECO:0007669"/>
    <property type="project" value="EnsemblFungi"/>
</dbReference>
<dbReference type="Proteomes" id="UP000050424">
    <property type="component" value="Unassembled WGS sequence"/>
</dbReference>
<evidence type="ECO:0000256" key="3">
    <source>
        <dbReference type="ARBA" id="ARBA00023295"/>
    </source>
</evidence>
<evidence type="ECO:0000259" key="4">
    <source>
        <dbReference type="Pfam" id="PF01156"/>
    </source>
</evidence>
<dbReference type="InterPro" id="IPR001910">
    <property type="entry name" value="Inosine/uridine_hydrolase_dom"/>
</dbReference>
<dbReference type="GO" id="GO:0006218">
    <property type="term" value="P:uridine catabolic process"/>
    <property type="evidence" value="ECO:0007669"/>
    <property type="project" value="EnsemblFungi"/>
</dbReference>
<protein>
    <recommendedName>
        <fullName evidence="4">Inosine/uridine-preferring nucleoside hydrolase domain-containing protein</fullName>
    </recommendedName>
</protein>
<dbReference type="EMBL" id="LKCW01000242">
    <property type="protein sequence ID" value="KPM35628.1"/>
    <property type="molecule type" value="Genomic_DNA"/>
</dbReference>
<keyword evidence="2" id="KW-0378">Hydrolase</keyword>
<name>A0A0N8H5A5_9HYPO</name>
<dbReference type="AlphaFoldDB" id="A0A0N8H5A5"/>
<comment type="similarity">
    <text evidence="1">Belongs to the IUNH family.</text>
</comment>
<dbReference type="GO" id="GO:0008477">
    <property type="term" value="F:purine nucleosidase activity"/>
    <property type="evidence" value="ECO:0007669"/>
    <property type="project" value="TreeGrafter"/>
</dbReference>
<dbReference type="Gene3D" id="3.90.245.10">
    <property type="entry name" value="Ribonucleoside hydrolase-like"/>
    <property type="match status" value="1"/>
</dbReference>
<dbReference type="Pfam" id="PF01156">
    <property type="entry name" value="IU_nuc_hydro"/>
    <property type="match status" value="1"/>
</dbReference>
<dbReference type="OrthoDB" id="432381at2759"/>
<dbReference type="GO" id="GO:0070635">
    <property type="term" value="F:nicotinamide riboside hydrolase activity"/>
    <property type="evidence" value="ECO:0007669"/>
    <property type="project" value="EnsemblFungi"/>
</dbReference>
<keyword evidence="6" id="KW-1185">Reference proteome</keyword>
<dbReference type="STRING" id="78410.A0A0N8H5A5"/>
<feature type="domain" description="Inosine/uridine-preferring nucleoside hydrolase" evidence="4">
    <location>
        <begin position="7"/>
        <end position="356"/>
    </location>
</feature>
<organism evidence="5 6">
    <name type="scientific">Neonectria ditissima</name>
    <dbReference type="NCBI Taxonomy" id="78410"/>
    <lineage>
        <taxon>Eukaryota</taxon>
        <taxon>Fungi</taxon>
        <taxon>Dikarya</taxon>
        <taxon>Ascomycota</taxon>
        <taxon>Pezizomycotina</taxon>
        <taxon>Sordariomycetes</taxon>
        <taxon>Hypocreomycetidae</taxon>
        <taxon>Hypocreales</taxon>
        <taxon>Nectriaceae</taxon>
        <taxon>Neonectria</taxon>
    </lineage>
</organism>
<dbReference type="InterPro" id="IPR023186">
    <property type="entry name" value="IUNH"/>
</dbReference>
<dbReference type="GO" id="GO:0005829">
    <property type="term" value="C:cytosol"/>
    <property type="evidence" value="ECO:0007669"/>
    <property type="project" value="TreeGrafter"/>
</dbReference>
<dbReference type="SUPFAM" id="SSF53590">
    <property type="entry name" value="Nucleoside hydrolase"/>
    <property type="match status" value="1"/>
</dbReference>
<dbReference type="GO" id="GO:0006216">
    <property type="term" value="P:cytidine catabolic process"/>
    <property type="evidence" value="ECO:0007669"/>
    <property type="project" value="EnsemblFungi"/>
</dbReference>
<dbReference type="PANTHER" id="PTHR12304">
    <property type="entry name" value="INOSINE-URIDINE PREFERRING NUCLEOSIDE HYDROLASE"/>
    <property type="match status" value="1"/>
</dbReference>